<evidence type="ECO:0000259" key="1">
    <source>
        <dbReference type="Pfam" id="PF09994"/>
    </source>
</evidence>
<feature type="domain" description="T6SS Phospholipase effector Tle1-like catalytic" evidence="1">
    <location>
        <begin position="2"/>
        <end position="258"/>
    </location>
</feature>
<evidence type="ECO:0000313" key="2">
    <source>
        <dbReference type="EMBL" id="ELR66008.1"/>
    </source>
</evidence>
<accession>L8JCJ1</accession>
<dbReference type="EMBL" id="AMZO01000013">
    <property type="protein sequence ID" value="ELR66008.1"/>
    <property type="molecule type" value="Genomic_DNA"/>
</dbReference>
<dbReference type="AlphaFoldDB" id="L8JCJ1"/>
<protein>
    <recommendedName>
        <fullName evidence="1">T6SS Phospholipase effector Tle1-like catalytic domain-containing protein</fullName>
    </recommendedName>
</protein>
<name>L8JCJ1_9GAMM</name>
<keyword evidence="3" id="KW-1185">Reference proteome</keyword>
<dbReference type="Pfam" id="PF09994">
    <property type="entry name" value="T6SS_Tle1-like_cat"/>
    <property type="match status" value="1"/>
</dbReference>
<sequence>MKRIIICSDGTWNRPEQYGEEDFPTNVLKLARGIRPTSSEGISQIVFYDWGIGSYHDKFTGGGIGKGLEKNIMDAYRFLVHNYEAGDEIYLFGFSRGAYTVRSLCGMINNCSILKSMHGSRIEEAFELYKNKDNKPQSPYSVSWRQNYTIESKVKIHFIGVWDTVGAMGLPFSIFSDIDDRHLFYDRKLGSNIVKARHALSLDEQRDDFKPTIWEPREGVDLEQVWFSGVHCDVGGSYKPDADGTVLSDIPMLWLLNEAEQSGLEFEPALKPVNTNALASQHNEYKRKYLLLGKHVREIPAQDQTPTWVHKSVRERYDSKYRSKPIDSYINKHGEWPPIWED</sequence>
<dbReference type="PANTHER" id="PTHR33840">
    <property type="match status" value="1"/>
</dbReference>
<dbReference type="OrthoDB" id="4378831at2"/>
<dbReference type="PATRIC" id="fig|1056511.3.peg.1939"/>
<comment type="caution">
    <text evidence="2">The sequence shown here is derived from an EMBL/GenBank/DDBJ whole genome shotgun (WGS) entry which is preliminary data.</text>
</comment>
<dbReference type="PANTHER" id="PTHR33840:SF1">
    <property type="entry name" value="TLE1 PHOSPHOLIPASE DOMAIN-CONTAINING PROTEIN"/>
    <property type="match status" value="1"/>
</dbReference>
<dbReference type="RefSeq" id="WP_007465022.1">
    <property type="nucleotide sequence ID" value="NZ_AMZO01000013.1"/>
</dbReference>
<dbReference type="Proteomes" id="UP000011134">
    <property type="component" value="Unassembled WGS sequence"/>
</dbReference>
<dbReference type="InterPro" id="IPR018712">
    <property type="entry name" value="Tle1-like_cat"/>
</dbReference>
<evidence type="ECO:0000313" key="3">
    <source>
        <dbReference type="Proteomes" id="UP000011134"/>
    </source>
</evidence>
<reference evidence="2 3" key="1">
    <citation type="submission" date="2012-12" db="EMBL/GenBank/DDBJ databases">
        <title>Genome Assembly of Photobacterium sp. AK15.</title>
        <authorList>
            <person name="Khatri I."/>
            <person name="Vaidya B."/>
            <person name="Srinivas T.N.R."/>
            <person name="Subramanian S."/>
            <person name="Pinnaka A."/>
        </authorList>
    </citation>
    <scope>NUCLEOTIDE SEQUENCE [LARGE SCALE GENOMIC DNA]</scope>
    <source>
        <strain evidence="2 3">AK15</strain>
    </source>
</reference>
<proteinExistence type="predicted"/>
<organism evidence="2 3">
    <name type="scientific">Photobacterium marinum</name>
    <dbReference type="NCBI Taxonomy" id="1056511"/>
    <lineage>
        <taxon>Bacteria</taxon>
        <taxon>Pseudomonadati</taxon>
        <taxon>Pseudomonadota</taxon>
        <taxon>Gammaproteobacteria</taxon>
        <taxon>Vibrionales</taxon>
        <taxon>Vibrionaceae</taxon>
        <taxon>Photobacterium</taxon>
    </lineage>
</organism>
<gene>
    <name evidence="2" type="ORF">C942_00450</name>
</gene>